<evidence type="ECO:0000256" key="2">
    <source>
        <dbReference type="ARBA" id="ARBA00012400"/>
    </source>
</evidence>
<dbReference type="InterPro" id="IPR042518">
    <property type="entry name" value="SirC_C"/>
</dbReference>
<dbReference type="GO" id="GO:0004325">
    <property type="term" value="F:ferrochelatase activity"/>
    <property type="evidence" value="ECO:0007669"/>
    <property type="project" value="InterPro"/>
</dbReference>
<dbReference type="Proteomes" id="UP000535491">
    <property type="component" value="Unassembled WGS sequence"/>
</dbReference>
<dbReference type="PANTHER" id="PTHR35330">
    <property type="entry name" value="SIROHEME BIOSYNTHESIS PROTEIN MET8"/>
    <property type="match status" value="1"/>
</dbReference>
<dbReference type="InterPro" id="IPR036291">
    <property type="entry name" value="NAD(P)-bd_dom_sf"/>
</dbReference>
<reference evidence="8 9" key="1">
    <citation type="submission" date="2020-07" db="EMBL/GenBank/DDBJ databases">
        <authorList>
            <person name="Feng H."/>
        </authorList>
    </citation>
    <scope>NUCLEOTIDE SEQUENCE [LARGE SCALE GENOMIC DNA]</scope>
    <source>
        <strain evidence="9">s-10</strain>
    </source>
</reference>
<evidence type="ECO:0000313" key="9">
    <source>
        <dbReference type="Proteomes" id="UP000535491"/>
    </source>
</evidence>
<protein>
    <recommendedName>
        <fullName evidence="2">precorrin-2 dehydrogenase</fullName>
        <ecNumber evidence="2">1.3.1.76</ecNumber>
    </recommendedName>
</protein>
<dbReference type="InterPro" id="IPR006367">
    <property type="entry name" value="Sirohaem_synthase_N"/>
</dbReference>
<dbReference type="Gene3D" id="1.10.8.610">
    <property type="entry name" value="SirC, precorrin-2 dehydrogenase, C-terminal helical domain-like"/>
    <property type="match status" value="1"/>
</dbReference>
<dbReference type="UniPathway" id="UPA00262">
    <property type="reaction ID" value="UER00222"/>
</dbReference>
<evidence type="ECO:0000256" key="4">
    <source>
        <dbReference type="ARBA" id="ARBA00023027"/>
    </source>
</evidence>
<keyword evidence="3" id="KW-0560">Oxidoreductase</keyword>
<dbReference type="SUPFAM" id="SSF51735">
    <property type="entry name" value="NAD(P)-binding Rossmann-fold domains"/>
    <property type="match status" value="1"/>
</dbReference>
<dbReference type="PANTHER" id="PTHR35330:SF1">
    <property type="entry name" value="SIROHEME BIOSYNTHESIS PROTEIN MET8"/>
    <property type="match status" value="1"/>
</dbReference>
<name>A0A7W2AA10_9BACL</name>
<organism evidence="8 9">
    <name type="scientific">Paenactinomyces guangxiensis</name>
    <dbReference type="NCBI Taxonomy" id="1490290"/>
    <lineage>
        <taxon>Bacteria</taxon>
        <taxon>Bacillati</taxon>
        <taxon>Bacillota</taxon>
        <taxon>Bacilli</taxon>
        <taxon>Bacillales</taxon>
        <taxon>Thermoactinomycetaceae</taxon>
        <taxon>Paenactinomyces</taxon>
    </lineage>
</organism>
<dbReference type="GO" id="GO:0019354">
    <property type="term" value="P:siroheme biosynthetic process"/>
    <property type="evidence" value="ECO:0007669"/>
    <property type="project" value="UniProtKB-UniPathway"/>
</dbReference>
<dbReference type="EMBL" id="JACEIQ010000028">
    <property type="protein sequence ID" value="MBA4496295.1"/>
    <property type="molecule type" value="Genomic_DNA"/>
</dbReference>
<dbReference type="Pfam" id="PF14824">
    <property type="entry name" value="Sirohm_synth_M"/>
    <property type="match status" value="1"/>
</dbReference>
<gene>
    <name evidence="8" type="ORF">H1191_18690</name>
</gene>
<evidence type="ECO:0000256" key="3">
    <source>
        <dbReference type="ARBA" id="ARBA00023002"/>
    </source>
</evidence>
<comment type="pathway">
    <text evidence="1">Porphyrin-containing compound metabolism; siroheme biosynthesis; sirohydrochlorin from precorrin-2: step 1/1.</text>
</comment>
<dbReference type="InterPro" id="IPR028281">
    <property type="entry name" value="Sirohaem_synthase_central"/>
</dbReference>
<dbReference type="EC" id="1.3.1.76" evidence="2"/>
<evidence type="ECO:0000256" key="6">
    <source>
        <dbReference type="ARBA" id="ARBA00047561"/>
    </source>
</evidence>
<evidence type="ECO:0000259" key="7">
    <source>
        <dbReference type="Pfam" id="PF14824"/>
    </source>
</evidence>
<keyword evidence="9" id="KW-1185">Reference proteome</keyword>
<comment type="caution">
    <text evidence="8">The sequence shown here is derived from an EMBL/GenBank/DDBJ whole genome shotgun (WGS) entry which is preliminary data.</text>
</comment>
<comment type="catalytic activity">
    <reaction evidence="6">
        <text>precorrin-2 + NAD(+) = sirohydrochlorin + NADH + 2 H(+)</text>
        <dbReference type="Rhea" id="RHEA:15613"/>
        <dbReference type="ChEBI" id="CHEBI:15378"/>
        <dbReference type="ChEBI" id="CHEBI:57540"/>
        <dbReference type="ChEBI" id="CHEBI:57945"/>
        <dbReference type="ChEBI" id="CHEBI:58351"/>
        <dbReference type="ChEBI" id="CHEBI:58827"/>
        <dbReference type="EC" id="1.3.1.76"/>
    </reaction>
</comment>
<dbReference type="GO" id="GO:0043115">
    <property type="term" value="F:precorrin-2 dehydrogenase activity"/>
    <property type="evidence" value="ECO:0007669"/>
    <property type="project" value="UniProtKB-EC"/>
</dbReference>
<accession>A0A7W2AA10</accession>
<evidence type="ECO:0000313" key="8">
    <source>
        <dbReference type="EMBL" id="MBA4496295.1"/>
    </source>
</evidence>
<keyword evidence="4" id="KW-0520">NAD</keyword>
<dbReference type="RefSeq" id="WP_181754588.1">
    <property type="nucleotide sequence ID" value="NZ_JACEIQ010000028.1"/>
</dbReference>
<evidence type="ECO:0000256" key="1">
    <source>
        <dbReference type="ARBA" id="ARBA00005010"/>
    </source>
</evidence>
<dbReference type="AlphaFoldDB" id="A0A7W2AA10"/>
<feature type="domain" description="Siroheme synthase central" evidence="7">
    <location>
        <begin position="120"/>
        <end position="147"/>
    </location>
</feature>
<dbReference type="InterPro" id="IPR028161">
    <property type="entry name" value="Met8-like"/>
</dbReference>
<dbReference type="Gene3D" id="3.40.50.720">
    <property type="entry name" value="NAD(P)-binding Rossmann-like Domain"/>
    <property type="match status" value="1"/>
</dbReference>
<evidence type="ECO:0000256" key="5">
    <source>
        <dbReference type="ARBA" id="ARBA00023244"/>
    </source>
</evidence>
<sequence>MNQHYAMMIDLTSRRCLVVGGGPVAERKACSLVEAGANVVVVSLTATPRIKQLALMGQVEWLKRTYRQADGEHCFLVIAATNDKQVNLAVYRDAVARGQWINVVDQPALCNFTVPSTVKRGKLQIAISTSGVSPALAKKIRRELEQSYGDEYSLYLDLMQEVRGWIQQEVSDASLRYQLMKELVSDRWIEQCRTNPEGVRDLMLRWIKKQLSIYTWEGVHHETIGCWNEKK</sequence>
<dbReference type="SUPFAM" id="SSF75615">
    <property type="entry name" value="Siroheme synthase middle domains-like"/>
    <property type="match status" value="1"/>
</dbReference>
<dbReference type="Pfam" id="PF13241">
    <property type="entry name" value="NAD_binding_7"/>
    <property type="match status" value="1"/>
</dbReference>
<proteinExistence type="predicted"/>
<keyword evidence="5" id="KW-0627">Porphyrin biosynthesis</keyword>
<dbReference type="NCBIfam" id="TIGR01470">
    <property type="entry name" value="cysG_Nterm"/>
    <property type="match status" value="1"/>
</dbReference>